<gene>
    <name evidence="2" type="ORF">FIBSPDRAFT_950550</name>
</gene>
<accession>A0A166NMN4</accession>
<evidence type="ECO:0000313" key="3">
    <source>
        <dbReference type="Proteomes" id="UP000076532"/>
    </source>
</evidence>
<keyword evidence="3" id="KW-1185">Reference proteome</keyword>
<evidence type="ECO:0000313" key="2">
    <source>
        <dbReference type="EMBL" id="KZP25180.1"/>
    </source>
</evidence>
<dbReference type="Proteomes" id="UP000076532">
    <property type="component" value="Unassembled WGS sequence"/>
</dbReference>
<sequence length="177" mass="18477">MSTPAEEVPQTENALFGAPSPPAENNSSFGSKTGGLGGPLKSFSFSGSDVCATSAGGGDGGATTGVSEPLKSRFTREGERGGRREGPAREAEEAAGFGQTQEPSTTEESSADAKPAIESNPLSDPAWDDLAPKDKTKKQEANARMEREKREKELADFMNKQVPELNQALAWACAGQG</sequence>
<feature type="region of interest" description="Disordered" evidence="1">
    <location>
        <begin position="1"/>
        <end position="152"/>
    </location>
</feature>
<feature type="compositionally biased region" description="Basic and acidic residues" evidence="1">
    <location>
        <begin position="130"/>
        <end position="152"/>
    </location>
</feature>
<dbReference type="AlphaFoldDB" id="A0A166NMN4"/>
<reference evidence="2 3" key="1">
    <citation type="journal article" date="2016" name="Mol. Biol. Evol.">
        <title>Comparative Genomics of Early-Diverging Mushroom-Forming Fungi Provides Insights into the Origins of Lignocellulose Decay Capabilities.</title>
        <authorList>
            <person name="Nagy L.G."/>
            <person name="Riley R."/>
            <person name="Tritt A."/>
            <person name="Adam C."/>
            <person name="Daum C."/>
            <person name="Floudas D."/>
            <person name="Sun H."/>
            <person name="Yadav J.S."/>
            <person name="Pangilinan J."/>
            <person name="Larsson K.H."/>
            <person name="Matsuura K."/>
            <person name="Barry K."/>
            <person name="Labutti K."/>
            <person name="Kuo R."/>
            <person name="Ohm R.A."/>
            <person name="Bhattacharya S.S."/>
            <person name="Shirouzu T."/>
            <person name="Yoshinaga Y."/>
            <person name="Martin F.M."/>
            <person name="Grigoriev I.V."/>
            <person name="Hibbett D.S."/>
        </authorList>
    </citation>
    <scope>NUCLEOTIDE SEQUENCE [LARGE SCALE GENOMIC DNA]</scope>
    <source>
        <strain evidence="2 3">CBS 109695</strain>
    </source>
</reference>
<protein>
    <submittedName>
        <fullName evidence="2">Uncharacterized protein</fullName>
    </submittedName>
</protein>
<evidence type="ECO:0000256" key="1">
    <source>
        <dbReference type="SAM" id="MobiDB-lite"/>
    </source>
</evidence>
<dbReference type="EMBL" id="KV417522">
    <property type="protein sequence ID" value="KZP25180.1"/>
    <property type="molecule type" value="Genomic_DNA"/>
</dbReference>
<feature type="compositionally biased region" description="Polar residues" evidence="1">
    <location>
        <begin position="98"/>
        <end position="108"/>
    </location>
</feature>
<organism evidence="2 3">
    <name type="scientific">Athelia psychrophila</name>
    <dbReference type="NCBI Taxonomy" id="1759441"/>
    <lineage>
        <taxon>Eukaryota</taxon>
        <taxon>Fungi</taxon>
        <taxon>Dikarya</taxon>
        <taxon>Basidiomycota</taxon>
        <taxon>Agaricomycotina</taxon>
        <taxon>Agaricomycetes</taxon>
        <taxon>Agaricomycetidae</taxon>
        <taxon>Atheliales</taxon>
        <taxon>Atheliaceae</taxon>
        <taxon>Athelia</taxon>
    </lineage>
</organism>
<feature type="compositionally biased region" description="Basic and acidic residues" evidence="1">
    <location>
        <begin position="70"/>
        <end position="92"/>
    </location>
</feature>
<name>A0A166NMN4_9AGAM</name>
<proteinExistence type="predicted"/>